<dbReference type="EMBL" id="GGEC01091751">
    <property type="protein sequence ID" value="MBX72235.1"/>
    <property type="molecule type" value="Transcribed_RNA"/>
</dbReference>
<evidence type="ECO:0000313" key="1">
    <source>
        <dbReference type="EMBL" id="MBX72235.1"/>
    </source>
</evidence>
<organism evidence="1">
    <name type="scientific">Rhizophora mucronata</name>
    <name type="common">Asiatic mangrove</name>
    <dbReference type="NCBI Taxonomy" id="61149"/>
    <lineage>
        <taxon>Eukaryota</taxon>
        <taxon>Viridiplantae</taxon>
        <taxon>Streptophyta</taxon>
        <taxon>Embryophyta</taxon>
        <taxon>Tracheophyta</taxon>
        <taxon>Spermatophyta</taxon>
        <taxon>Magnoliopsida</taxon>
        <taxon>eudicotyledons</taxon>
        <taxon>Gunneridae</taxon>
        <taxon>Pentapetalae</taxon>
        <taxon>rosids</taxon>
        <taxon>fabids</taxon>
        <taxon>Malpighiales</taxon>
        <taxon>Rhizophoraceae</taxon>
        <taxon>Rhizophora</taxon>
    </lineage>
</organism>
<reference evidence="1" key="1">
    <citation type="submission" date="2018-02" db="EMBL/GenBank/DDBJ databases">
        <title>Rhizophora mucronata_Transcriptome.</title>
        <authorList>
            <person name="Meera S.P."/>
            <person name="Sreeshan A."/>
            <person name="Augustine A."/>
        </authorList>
    </citation>
    <scope>NUCLEOTIDE SEQUENCE</scope>
    <source>
        <tissue evidence="1">Leaf</tissue>
    </source>
</reference>
<protein>
    <submittedName>
        <fullName evidence="1">Uncharacterized protein</fullName>
    </submittedName>
</protein>
<sequence>MANNFFIQNQPIKSDPFHISTLIFLFFNLWFT</sequence>
<dbReference type="AlphaFoldDB" id="A0A2P2QZ37"/>
<accession>A0A2P2QZ37</accession>
<name>A0A2P2QZ37_RHIMU</name>
<proteinExistence type="predicted"/>